<feature type="compositionally biased region" description="Basic and acidic residues" evidence="1">
    <location>
        <begin position="517"/>
        <end position="596"/>
    </location>
</feature>
<evidence type="ECO:0000256" key="1">
    <source>
        <dbReference type="SAM" id="MobiDB-lite"/>
    </source>
</evidence>
<dbReference type="STRING" id="2018661.A0A2A2JJJ1"/>
<reference evidence="2 3" key="1">
    <citation type="journal article" date="2017" name="Curr. Biol.">
        <title>Genome architecture and evolution of a unichromosomal asexual nematode.</title>
        <authorList>
            <person name="Fradin H."/>
            <person name="Zegar C."/>
            <person name="Gutwein M."/>
            <person name="Lucas J."/>
            <person name="Kovtun M."/>
            <person name="Corcoran D."/>
            <person name="Baugh L.R."/>
            <person name="Kiontke K."/>
            <person name="Gunsalus K."/>
            <person name="Fitch D.H."/>
            <person name="Piano F."/>
        </authorList>
    </citation>
    <scope>NUCLEOTIDE SEQUENCE [LARGE SCALE GENOMIC DNA]</scope>
    <source>
        <strain evidence="2">PF1309</strain>
    </source>
</reference>
<gene>
    <name evidence="2" type="ORF">WR25_19029</name>
</gene>
<evidence type="ECO:0000313" key="3">
    <source>
        <dbReference type="Proteomes" id="UP000218231"/>
    </source>
</evidence>
<dbReference type="OrthoDB" id="5873508at2759"/>
<feature type="compositionally biased region" description="Low complexity" evidence="1">
    <location>
        <begin position="288"/>
        <end position="306"/>
    </location>
</feature>
<organism evidence="2 3">
    <name type="scientific">Diploscapter pachys</name>
    <dbReference type="NCBI Taxonomy" id="2018661"/>
    <lineage>
        <taxon>Eukaryota</taxon>
        <taxon>Metazoa</taxon>
        <taxon>Ecdysozoa</taxon>
        <taxon>Nematoda</taxon>
        <taxon>Chromadorea</taxon>
        <taxon>Rhabditida</taxon>
        <taxon>Rhabditina</taxon>
        <taxon>Rhabditomorpha</taxon>
        <taxon>Rhabditoidea</taxon>
        <taxon>Rhabditidae</taxon>
        <taxon>Diploscapter</taxon>
    </lineage>
</organism>
<dbReference type="AlphaFoldDB" id="A0A2A2JJJ1"/>
<dbReference type="Proteomes" id="UP000218231">
    <property type="component" value="Unassembled WGS sequence"/>
</dbReference>
<feature type="region of interest" description="Disordered" evidence="1">
    <location>
        <begin position="279"/>
        <end position="340"/>
    </location>
</feature>
<name>A0A2A2JJJ1_9BILA</name>
<feature type="compositionally biased region" description="Basic and acidic residues" evidence="1">
    <location>
        <begin position="838"/>
        <end position="874"/>
    </location>
</feature>
<protein>
    <submittedName>
        <fullName evidence="2">Uncharacterized protein</fullName>
    </submittedName>
</protein>
<feature type="compositionally biased region" description="Basic and acidic residues" evidence="1">
    <location>
        <begin position="321"/>
        <end position="340"/>
    </location>
</feature>
<proteinExistence type="predicted"/>
<sequence length="1016" mass="113809">MSHFQTSCFQYISCLETSQAHFKQCAGGTGVSLTLEAKDVNIKQIIRYRALEFIGCQDRLLKEILDFDALQILVNEDAKECFEKLPESTRRIEGIKLKFSDSCDYVEPVKRDLHGRDAFQCLLDYKQDREYCESLLECCPDHIRCGERMNAVSQSYQSAKDKAQQIVSNMLFCIVNNDPRFREEGIRLQQLRDPYRNAGIPFLRPDKATEERILRRLSLTSTSSLLQRRTRFNEKYRDVRKKLQLKLQQFYATTEWPLASPQRFEEATGKSPAAIVAEQLKSDEESTEASPSAESTIATETTSATSSEEEKPLKSTAVIEEPPKIDLKAKETDKGDNDDASIEKSLEKIVEDANKDVTTTLAPSTTEDAIEFSTERRIAIIKTLLRSASDEELSEIVTLIAEANFNKLAEIEAAKLAEAKKSKTPTGKLDADRVEKIRGAIKQVLKTKKHKPEDTLEKKTLKFEKEDASDLDSKDFARRSLAGAPPGAKPSEAGIEDAANLNETVIHPNVDSTSTEKSTKSSESEETTTKKAEEIKEKVEEQPAEKEPEPEKPEKEEELKENGGEIVEKEVEKAKEADKTDKSDKDEQKEEDRHSGEVSTSNSTAFDRPKGLEDDSKEKPYLKSSEEATTKLPKKEEKSDENSKKNETKEIPEIHNVAELLDSALHSQFVAFGKDSKLKEAKLATLSFASDRTPEKVDRTARKLKETAFNKNGKELKTDDFEQAETGMEKPKVKDIPKSVEFETVTPKSSEVREKLMTVEKEIKAVKDIVVPAPDPATQLKVIDEISKIVNSSGSSESPKKKSVADLPVKPTLESNTTTELPEVTTKDGKLSGTAEKLMSKMVEDMKQKTQNGTDEKETSTKSPAVHDDAKISDEAPSTDDGLLTSASLEVTTPLTPQKSKQGEESTGDMLHSKNVTRTYCKEFASCWETLQIYEEQCEKRFSKDILNHGIEEPEIVQMLLNSSLSKNNIVLKACLKPLDKNAYTTLKQLLVIQRGVRKACLEFGRNKIPVTDEEV</sequence>
<feature type="compositionally biased region" description="Basic and acidic residues" evidence="1">
    <location>
        <begin position="607"/>
        <end position="652"/>
    </location>
</feature>
<feature type="compositionally biased region" description="Basic and acidic residues" evidence="1">
    <location>
        <begin position="451"/>
        <end position="478"/>
    </location>
</feature>
<accession>A0A2A2JJJ1</accession>
<feature type="region of interest" description="Disordered" evidence="1">
    <location>
        <begin position="445"/>
        <end position="652"/>
    </location>
</feature>
<keyword evidence="3" id="KW-1185">Reference proteome</keyword>
<dbReference type="EMBL" id="LIAE01010395">
    <property type="protein sequence ID" value="PAV61906.1"/>
    <property type="molecule type" value="Genomic_DNA"/>
</dbReference>
<feature type="region of interest" description="Disordered" evidence="1">
    <location>
        <begin position="790"/>
        <end position="910"/>
    </location>
</feature>
<comment type="caution">
    <text evidence="2">The sequence shown here is derived from an EMBL/GenBank/DDBJ whole genome shotgun (WGS) entry which is preliminary data.</text>
</comment>
<evidence type="ECO:0000313" key="2">
    <source>
        <dbReference type="EMBL" id="PAV61906.1"/>
    </source>
</evidence>
<feature type="compositionally biased region" description="Polar residues" evidence="1">
    <location>
        <begin position="885"/>
        <end position="900"/>
    </location>
</feature>